<sequence>MKKYSIKDIARLSGVSVATVSRVINNNGRFSEETRKKVLSVIEETNYKINYSAKSLRMNKSFTIGILVPDIKNYFFSDLVQKIEEILFEQGYTTIICNTARNAEKEQAYLQILQAKGVDGLIIISGVEAFSMNAASSEKKIPYICIDREPQDKSKTIFISSNHYQGAEAATESLIASGAKNLAIALYNRMSSASRSRLSGFEETLKKHQLGFDAEKNSLRISSDDTINQELDNFLKNNPTVDGFFSTNDTLAMKLNSRLKKIGKNVPQDIKMIGFDDTPYGEYSSPTLSSVRQNTQQLAQKTVESLLKLMDSSTTLGETILIPVELIVRESSSRI</sequence>
<dbReference type="InterPro" id="IPR000843">
    <property type="entry name" value="HTH_LacI"/>
</dbReference>
<dbReference type="CDD" id="cd06291">
    <property type="entry name" value="PBP1_Qymf-like"/>
    <property type="match status" value="1"/>
</dbReference>
<comment type="caution">
    <text evidence="3">The sequence shown here is derived from an EMBL/GenBank/DDBJ whole genome shotgun (WGS) entry which is preliminary data.</text>
</comment>
<dbReference type="SMART" id="SM00354">
    <property type="entry name" value="HTH_LACI"/>
    <property type="match status" value="1"/>
</dbReference>
<gene>
    <name evidence="3" type="ORF">KUA55_16410</name>
</gene>
<accession>A0ABS6TH21</accession>
<keyword evidence="4" id="KW-1185">Reference proteome</keyword>
<evidence type="ECO:0000259" key="2">
    <source>
        <dbReference type="PROSITE" id="PS50932"/>
    </source>
</evidence>
<keyword evidence="1" id="KW-0678">Repressor</keyword>
<dbReference type="Pfam" id="PF13377">
    <property type="entry name" value="Peripla_BP_3"/>
    <property type="match status" value="1"/>
</dbReference>
<proteinExistence type="predicted"/>
<feature type="domain" description="HTH lacI-type" evidence="2">
    <location>
        <begin position="4"/>
        <end position="58"/>
    </location>
</feature>
<evidence type="ECO:0000256" key="1">
    <source>
        <dbReference type="ARBA" id="ARBA00022491"/>
    </source>
</evidence>
<dbReference type="RefSeq" id="WP_218327480.1">
    <property type="nucleotide sequence ID" value="NZ_JAHUZB010000009.1"/>
</dbReference>
<dbReference type="PANTHER" id="PTHR30146">
    <property type="entry name" value="LACI-RELATED TRANSCRIPTIONAL REPRESSOR"/>
    <property type="match status" value="1"/>
</dbReference>
<name>A0ABS6TH21_9ENTE</name>
<dbReference type="Pfam" id="PF00356">
    <property type="entry name" value="LacI"/>
    <property type="match status" value="1"/>
</dbReference>
<dbReference type="PANTHER" id="PTHR30146:SF95">
    <property type="entry name" value="RIBOSE OPERON REPRESSOR"/>
    <property type="match status" value="1"/>
</dbReference>
<protein>
    <submittedName>
        <fullName evidence="3">LacI family transcriptional regulator</fullName>
    </submittedName>
</protein>
<evidence type="ECO:0000313" key="3">
    <source>
        <dbReference type="EMBL" id="MBV7392267.1"/>
    </source>
</evidence>
<evidence type="ECO:0000313" key="4">
    <source>
        <dbReference type="Proteomes" id="UP000774130"/>
    </source>
</evidence>
<dbReference type="InterPro" id="IPR046335">
    <property type="entry name" value="LacI/GalR-like_sensor"/>
</dbReference>
<dbReference type="EMBL" id="JAHUZB010000009">
    <property type="protein sequence ID" value="MBV7392267.1"/>
    <property type="molecule type" value="Genomic_DNA"/>
</dbReference>
<dbReference type="PROSITE" id="PS50932">
    <property type="entry name" value="HTH_LACI_2"/>
    <property type="match status" value="1"/>
</dbReference>
<reference evidence="3 4" key="1">
    <citation type="submission" date="2021-06" db="EMBL/GenBank/DDBJ databases">
        <title>Enterococcus alishanensis sp. nov., a novel lactic acid bacterium isolated from fresh coffee beans.</title>
        <authorList>
            <person name="Chen Y.-S."/>
        </authorList>
    </citation>
    <scope>NUCLEOTIDE SEQUENCE [LARGE SCALE GENOMIC DNA]</scope>
    <source>
        <strain evidence="3 4">ALS3</strain>
    </source>
</reference>
<dbReference type="CDD" id="cd01392">
    <property type="entry name" value="HTH_LacI"/>
    <property type="match status" value="1"/>
</dbReference>
<dbReference type="Proteomes" id="UP000774130">
    <property type="component" value="Unassembled WGS sequence"/>
</dbReference>
<organism evidence="3 4">
    <name type="scientific">Enterococcus alishanensis</name>
    <dbReference type="NCBI Taxonomy" id="1303817"/>
    <lineage>
        <taxon>Bacteria</taxon>
        <taxon>Bacillati</taxon>
        <taxon>Bacillota</taxon>
        <taxon>Bacilli</taxon>
        <taxon>Lactobacillales</taxon>
        <taxon>Enterococcaceae</taxon>
        <taxon>Enterococcus</taxon>
    </lineage>
</organism>
<dbReference type="PROSITE" id="PS00356">
    <property type="entry name" value="HTH_LACI_1"/>
    <property type="match status" value="1"/>
</dbReference>